<feature type="compositionally biased region" description="Basic and acidic residues" evidence="1">
    <location>
        <begin position="1"/>
        <end position="11"/>
    </location>
</feature>
<dbReference type="STRING" id="4537.A0A0E0JNY0"/>
<evidence type="ECO:0000256" key="1">
    <source>
        <dbReference type="SAM" id="MobiDB-lite"/>
    </source>
</evidence>
<sequence length="260" mass="28053">MEPEHEPHRVDNSLAPNPSRHHLSLSPRIRACLLHPKSQTLAGIGAPPRPAAAASPSRGALPDTPWPFDPPPEPEPSAAWGCGWGPPVAESPREPPVPVAVFPQAAAVAACRAFFGEHVDHDDGDEEEEEEEGNVARFFQELLEKDVGLRGFYEAERDKGRFLCLVCEGTGARAGKRFAGCAALVQHARSVARTGRRLAHRAFADAVGRLLGWSAGRTTALPTDSDNAGMCDEDIHCEDVPQSAEMEMCPDQTTLRTADF</sequence>
<name>A0A0E0JNY0_ORYPU</name>
<reference evidence="2" key="1">
    <citation type="submission" date="2015-04" db="UniProtKB">
        <authorList>
            <consortium name="EnsemblPlants"/>
        </authorList>
    </citation>
    <scope>IDENTIFICATION</scope>
</reference>
<dbReference type="Proteomes" id="UP000026962">
    <property type="component" value="Chromosome 1"/>
</dbReference>
<dbReference type="OMA" id="NDGATDQ"/>
<dbReference type="PANTHER" id="PTHR34546">
    <property type="entry name" value="OS06G0153600 PROTEIN"/>
    <property type="match status" value="1"/>
</dbReference>
<dbReference type="AlphaFoldDB" id="A0A0E0JNY0"/>
<reference evidence="2" key="2">
    <citation type="submission" date="2018-05" db="EMBL/GenBank/DDBJ databases">
        <title>OpunRS2 (Oryza punctata Reference Sequence Version 2).</title>
        <authorList>
            <person name="Zhang J."/>
            <person name="Kudrna D."/>
            <person name="Lee S."/>
            <person name="Talag J."/>
            <person name="Welchert J."/>
            <person name="Wing R.A."/>
        </authorList>
    </citation>
    <scope>NUCLEOTIDE SEQUENCE [LARGE SCALE GENOMIC DNA]</scope>
</reference>
<feature type="compositionally biased region" description="Low complexity" evidence="1">
    <location>
        <begin position="41"/>
        <end position="63"/>
    </location>
</feature>
<evidence type="ECO:0000313" key="2">
    <source>
        <dbReference type="EnsemblPlants" id="OPUNC01G30610.1"/>
    </source>
</evidence>
<dbReference type="PANTHER" id="PTHR34546:SF6">
    <property type="entry name" value="OS01G0759000 PROTEIN"/>
    <property type="match status" value="1"/>
</dbReference>
<feature type="compositionally biased region" description="Pro residues" evidence="1">
    <location>
        <begin position="64"/>
        <end position="75"/>
    </location>
</feature>
<organism evidence="2">
    <name type="scientific">Oryza punctata</name>
    <name type="common">Red rice</name>
    <dbReference type="NCBI Taxonomy" id="4537"/>
    <lineage>
        <taxon>Eukaryota</taxon>
        <taxon>Viridiplantae</taxon>
        <taxon>Streptophyta</taxon>
        <taxon>Embryophyta</taxon>
        <taxon>Tracheophyta</taxon>
        <taxon>Spermatophyta</taxon>
        <taxon>Magnoliopsida</taxon>
        <taxon>Liliopsida</taxon>
        <taxon>Poales</taxon>
        <taxon>Poaceae</taxon>
        <taxon>BOP clade</taxon>
        <taxon>Oryzoideae</taxon>
        <taxon>Oryzeae</taxon>
        <taxon>Oryzinae</taxon>
        <taxon>Oryza</taxon>
    </lineage>
</organism>
<protein>
    <submittedName>
        <fullName evidence="2">Uncharacterized protein</fullName>
    </submittedName>
</protein>
<evidence type="ECO:0000313" key="3">
    <source>
        <dbReference type="Proteomes" id="UP000026962"/>
    </source>
</evidence>
<keyword evidence="3" id="KW-1185">Reference proteome</keyword>
<proteinExistence type="predicted"/>
<dbReference type="eggNOG" id="ENOG502QS00">
    <property type="taxonomic scope" value="Eukaryota"/>
</dbReference>
<accession>A0A0E0JNY0</accession>
<dbReference type="Gramene" id="OPUNC01G30610.1">
    <property type="protein sequence ID" value="OPUNC01G30610.1"/>
    <property type="gene ID" value="OPUNC01G30610"/>
</dbReference>
<dbReference type="EnsemblPlants" id="OPUNC01G30610.1">
    <property type="protein sequence ID" value="OPUNC01G30610.1"/>
    <property type="gene ID" value="OPUNC01G30610"/>
</dbReference>
<feature type="region of interest" description="Disordered" evidence="1">
    <location>
        <begin position="1"/>
        <end position="22"/>
    </location>
</feature>
<feature type="region of interest" description="Disordered" evidence="1">
    <location>
        <begin position="40"/>
        <end position="88"/>
    </location>
</feature>